<dbReference type="InterPro" id="IPR045372">
    <property type="entry name" value="YidB"/>
</dbReference>
<keyword evidence="2" id="KW-1185">Reference proteome</keyword>
<gene>
    <name evidence="1" type="ORF">SAMN04488509_103105</name>
</gene>
<accession>A0A1G6VIT9</accession>
<dbReference type="Proteomes" id="UP000199603">
    <property type="component" value="Unassembled WGS sequence"/>
</dbReference>
<dbReference type="OrthoDB" id="9782229at2"/>
<dbReference type="RefSeq" id="WP_091241168.1">
    <property type="nucleotide sequence ID" value="NZ_FNAG01000003.1"/>
</dbReference>
<dbReference type="AlphaFoldDB" id="A0A1G6VIT9"/>
<proteinExistence type="predicted"/>
<evidence type="ECO:0008006" key="3">
    <source>
        <dbReference type="Google" id="ProtNLM"/>
    </source>
</evidence>
<dbReference type="SUPFAM" id="SSF140804">
    <property type="entry name" value="YidB-like"/>
    <property type="match status" value="1"/>
</dbReference>
<protein>
    <recommendedName>
        <fullName evidence="3">DUF937 domain-containing protein</fullName>
    </recommendedName>
</protein>
<sequence length="144" mass="14063">MDLNSLLRMGAQLFQKEAGAPAQGLPIEAIVQALLGLLGDGSGKLDLAGLVQKFSGGGLASLAQSWLSDGANASIGGAQLMQVLGAGAIGDFAKQLGIDVGSATQGLEAAIPAIIDKASSGGSLLEAAGGVDGLMGMAGKLFGR</sequence>
<dbReference type="EMBL" id="FNAG01000003">
    <property type="protein sequence ID" value="SDD53421.1"/>
    <property type="molecule type" value="Genomic_DNA"/>
</dbReference>
<dbReference type="STRING" id="265719.SAMN04488509_103105"/>
<dbReference type="InterPro" id="IPR027405">
    <property type="entry name" value="YidB-like"/>
</dbReference>
<evidence type="ECO:0000313" key="2">
    <source>
        <dbReference type="Proteomes" id="UP000199603"/>
    </source>
</evidence>
<name>A0A1G6VIT9_9GAMM</name>
<organism evidence="1 2">
    <name type="scientific">Aquimonas voraii</name>
    <dbReference type="NCBI Taxonomy" id="265719"/>
    <lineage>
        <taxon>Bacteria</taxon>
        <taxon>Pseudomonadati</taxon>
        <taxon>Pseudomonadota</taxon>
        <taxon>Gammaproteobacteria</taxon>
        <taxon>Lysobacterales</taxon>
        <taxon>Lysobacteraceae</taxon>
        <taxon>Aquimonas</taxon>
    </lineage>
</organism>
<reference evidence="1 2" key="1">
    <citation type="submission" date="2016-10" db="EMBL/GenBank/DDBJ databases">
        <authorList>
            <person name="de Groot N.N."/>
        </authorList>
    </citation>
    <scope>NUCLEOTIDE SEQUENCE [LARGE SCALE GENOMIC DNA]</scope>
    <source>
        <strain evidence="1 2">DSM 16957</strain>
    </source>
</reference>
<dbReference type="Pfam" id="PF20159">
    <property type="entry name" value="YidB"/>
    <property type="match status" value="1"/>
</dbReference>
<dbReference type="Gene3D" id="1.10.10.690">
    <property type="entry name" value="YidB-like"/>
    <property type="match status" value="1"/>
</dbReference>
<evidence type="ECO:0000313" key="1">
    <source>
        <dbReference type="EMBL" id="SDD53421.1"/>
    </source>
</evidence>